<evidence type="ECO:0000313" key="4">
    <source>
        <dbReference type="Proteomes" id="UP000490922"/>
    </source>
</evidence>
<organism evidence="3 4">
    <name type="scientific">Flavobacterium luteum</name>
    <dbReference type="NCBI Taxonomy" id="2026654"/>
    <lineage>
        <taxon>Bacteria</taxon>
        <taxon>Pseudomonadati</taxon>
        <taxon>Bacteroidota</taxon>
        <taxon>Flavobacteriia</taxon>
        <taxon>Flavobacteriales</taxon>
        <taxon>Flavobacteriaceae</taxon>
        <taxon>Flavobacterium</taxon>
    </lineage>
</organism>
<reference evidence="3 4" key="1">
    <citation type="submission" date="2019-09" db="EMBL/GenBank/DDBJ databases">
        <title>Flavobacterium sp. nov., isolated from glacier ice.</title>
        <authorList>
            <person name="Liu Q."/>
        </authorList>
    </citation>
    <scope>NUCLEOTIDE SEQUENCE [LARGE SCALE GENOMIC DNA]</scope>
    <source>
        <strain evidence="3 4">NBRC 112527</strain>
    </source>
</reference>
<name>A0A7J5AB59_9FLAO</name>
<feature type="domain" description="Gliding motility protein GldL-like N-terminal" evidence="2">
    <location>
        <begin position="21"/>
        <end position="58"/>
    </location>
</feature>
<accession>A0A7J5AB59</accession>
<keyword evidence="4" id="KW-1185">Reference proteome</keyword>
<protein>
    <recommendedName>
        <fullName evidence="2">Gliding motility protein GldL-like N-terminal domain-containing protein</fullName>
    </recommendedName>
</protein>
<dbReference type="InterPro" id="IPR055087">
    <property type="entry name" value="GldL-like_N"/>
</dbReference>
<keyword evidence="1" id="KW-1133">Transmembrane helix</keyword>
<feature type="transmembrane region" description="Helical" evidence="1">
    <location>
        <begin position="36"/>
        <end position="56"/>
    </location>
</feature>
<dbReference type="OrthoDB" id="1495710at2"/>
<evidence type="ECO:0000256" key="1">
    <source>
        <dbReference type="SAM" id="Phobius"/>
    </source>
</evidence>
<comment type="caution">
    <text evidence="3">The sequence shown here is derived from an EMBL/GenBank/DDBJ whole genome shotgun (WGS) entry which is preliminary data.</text>
</comment>
<sequence length="94" mass="10788">MEIEKKNLFKKAFAIAFFFSIIGALLKINHTENSSVFLIIGIISTLIYIIIGIYEVNNSTRIKSSEKVMWTIGFITFSFFVGVYYFMSGRKNIV</sequence>
<dbReference type="AlphaFoldDB" id="A0A7J5AB59"/>
<evidence type="ECO:0000313" key="3">
    <source>
        <dbReference type="EMBL" id="KAB1154802.1"/>
    </source>
</evidence>
<evidence type="ECO:0000259" key="2">
    <source>
        <dbReference type="Pfam" id="PF22827"/>
    </source>
</evidence>
<keyword evidence="1" id="KW-0812">Transmembrane</keyword>
<dbReference type="RefSeq" id="WP_151108214.1">
    <property type="nucleotide sequence ID" value="NZ_WAEM01000007.1"/>
</dbReference>
<dbReference type="Pfam" id="PF22827">
    <property type="entry name" value="GldL_N"/>
    <property type="match status" value="1"/>
</dbReference>
<feature type="transmembrane region" description="Helical" evidence="1">
    <location>
        <begin position="12"/>
        <end position="30"/>
    </location>
</feature>
<gene>
    <name evidence="3" type="ORF">F6464_12190</name>
</gene>
<dbReference type="EMBL" id="WAEM01000007">
    <property type="protein sequence ID" value="KAB1154802.1"/>
    <property type="molecule type" value="Genomic_DNA"/>
</dbReference>
<proteinExistence type="predicted"/>
<dbReference type="Proteomes" id="UP000490922">
    <property type="component" value="Unassembled WGS sequence"/>
</dbReference>
<keyword evidence="1" id="KW-0472">Membrane</keyword>
<feature type="transmembrane region" description="Helical" evidence="1">
    <location>
        <begin position="68"/>
        <end position="87"/>
    </location>
</feature>